<comment type="caution">
    <text evidence="2">The sequence shown here is derived from an EMBL/GenBank/DDBJ whole genome shotgun (WGS) entry which is preliminary data.</text>
</comment>
<evidence type="ECO:0000313" key="2">
    <source>
        <dbReference type="EMBL" id="OXA58205.1"/>
    </source>
</evidence>
<dbReference type="AlphaFoldDB" id="A0A226EKH5"/>
<dbReference type="Pfam" id="PF05773">
    <property type="entry name" value="RWD"/>
    <property type="match status" value="1"/>
</dbReference>
<feature type="domain" description="RWD" evidence="1">
    <location>
        <begin position="54"/>
        <end position="155"/>
    </location>
</feature>
<sequence length="378" mass="43904">MTWKNCYRYTKSTGLHTNHSRQFFHESSHPLLQIKVKYLLGGRRGRRRRMDLPEELQHLRRLCHAKVQDSKLVTCTNEIVRVEISKTKEKTVAVVLQFPEDYPTHELLIELRSKTLDDKLLNGLTKICEEEARKYLGEPQILLVLKFVSKFLDENPLCCCSKEISTIKQTLLNEKDIIKLKQKSSSVSFSLKEGEYYFNCDMNIPHDYPDSGVMIENTNSNFPSSFCRVFLGHATEISRKCVEPPLNKKKIPKNAPPFQPKPSLLPAATFLIQYVHTYPIQNCPVCKLRCFPENPEHAVHDEKDDLHVERILCGHLYHFKCLSDYLKTPPFAGGKKCLICHDRVSHDKYKLTPELAEARWAHQQARDRELEEVVDFLL</sequence>
<accession>A0A226EKH5</accession>
<evidence type="ECO:0000259" key="1">
    <source>
        <dbReference type="PROSITE" id="PS50908"/>
    </source>
</evidence>
<dbReference type="OrthoDB" id="8062037at2759"/>
<proteinExistence type="predicted"/>
<dbReference type="OMA" id="WAHQQAR"/>
<dbReference type="SUPFAM" id="SSF57850">
    <property type="entry name" value="RING/U-box"/>
    <property type="match status" value="1"/>
</dbReference>
<dbReference type="InterPro" id="IPR006575">
    <property type="entry name" value="RWD_dom"/>
</dbReference>
<dbReference type="PANTHER" id="PTHR40237:SF1">
    <property type="entry name" value="LD44813P"/>
    <property type="match status" value="1"/>
</dbReference>
<keyword evidence="3" id="KW-1185">Reference proteome</keyword>
<dbReference type="PANTHER" id="PTHR40237">
    <property type="entry name" value="LD44813P"/>
    <property type="match status" value="1"/>
</dbReference>
<evidence type="ECO:0000313" key="3">
    <source>
        <dbReference type="Proteomes" id="UP000198287"/>
    </source>
</evidence>
<dbReference type="EMBL" id="LNIX01000003">
    <property type="protein sequence ID" value="OXA58205.1"/>
    <property type="molecule type" value="Genomic_DNA"/>
</dbReference>
<name>A0A226EKH5_FOLCA</name>
<dbReference type="SUPFAM" id="SSF54495">
    <property type="entry name" value="UBC-like"/>
    <property type="match status" value="1"/>
</dbReference>
<protein>
    <recommendedName>
        <fullName evidence="1">RWD domain-containing protein</fullName>
    </recommendedName>
</protein>
<reference evidence="2 3" key="1">
    <citation type="submission" date="2015-12" db="EMBL/GenBank/DDBJ databases">
        <title>The genome of Folsomia candida.</title>
        <authorList>
            <person name="Faddeeva A."/>
            <person name="Derks M.F."/>
            <person name="Anvar Y."/>
            <person name="Smit S."/>
            <person name="Van Straalen N."/>
            <person name="Roelofs D."/>
        </authorList>
    </citation>
    <scope>NUCLEOTIDE SEQUENCE [LARGE SCALE GENOMIC DNA]</scope>
    <source>
        <strain evidence="2 3">VU population</strain>
        <tissue evidence="2">Whole body</tissue>
    </source>
</reference>
<dbReference type="InterPro" id="IPR016135">
    <property type="entry name" value="UBQ-conjugating_enzyme/RWD"/>
</dbReference>
<dbReference type="Gene3D" id="3.10.110.10">
    <property type="entry name" value="Ubiquitin Conjugating Enzyme"/>
    <property type="match status" value="1"/>
</dbReference>
<gene>
    <name evidence="2" type="ORF">Fcan01_07453</name>
</gene>
<dbReference type="PROSITE" id="PS50908">
    <property type="entry name" value="RWD"/>
    <property type="match status" value="1"/>
</dbReference>
<dbReference type="Proteomes" id="UP000198287">
    <property type="component" value="Unassembled WGS sequence"/>
</dbReference>
<organism evidence="2 3">
    <name type="scientific">Folsomia candida</name>
    <name type="common">Springtail</name>
    <dbReference type="NCBI Taxonomy" id="158441"/>
    <lineage>
        <taxon>Eukaryota</taxon>
        <taxon>Metazoa</taxon>
        <taxon>Ecdysozoa</taxon>
        <taxon>Arthropoda</taxon>
        <taxon>Hexapoda</taxon>
        <taxon>Collembola</taxon>
        <taxon>Entomobryomorpha</taxon>
        <taxon>Isotomoidea</taxon>
        <taxon>Isotomidae</taxon>
        <taxon>Proisotominae</taxon>
        <taxon>Folsomia</taxon>
    </lineage>
</organism>